<protein>
    <submittedName>
        <fullName evidence="1">Putative bacteriophage-related protein</fullName>
    </submittedName>
</protein>
<proteinExistence type="predicted"/>
<dbReference type="Pfam" id="PF11149">
    <property type="entry name" value="DUF2924"/>
    <property type="match status" value="1"/>
</dbReference>
<dbReference type="HOGENOM" id="CLU_124387_0_0_5"/>
<gene>
    <name evidence="1" type="ORF">RB2654_02719</name>
</gene>
<comment type="caution">
    <text evidence="1">The sequence shown here is derived from an EMBL/GenBank/DDBJ whole genome shotgun (WGS) entry which is preliminary data.</text>
</comment>
<accession>A3VDK2</accession>
<evidence type="ECO:0000313" key="1">
    <source>
        <dbReference type="EMBL" id="EAQ13591.1"/>
    </source>
</evidence>
<dbReference type="eggNOG" id="ENOG50332DQ">
    <property type="taxonomic scope" value="Bacteria"/>
</dbReference>
<reference evidence="1 2" key="1">
    <citation type="journal article" date="2010" name="J. Bacteriol.">
        <title>Genome sequences of Pelagibaca bermudensis HTCC2601T and Maritimibacter alkaliphilus HTCC2654T, the type strains of two marine Roseobacter genera.</title>
        <authorList>
            <person name="Thrash J.C."/>
            <person name="Cho J.C."/>
            <person name="Ferriera S."/>
            <person name="Johnson J."/>
            <person name="Vergin K.L."/>
            <person name="Giovannoni S.J."/>
        </authorList>
    </citation>
    <scope>NUCLEOTIDE SEQUENCE [LARGE SCALE GENOMIC DNA]</scope>
    <source>
        <strain evidence="1 2">HTCC2654</strain>
    </source>
</reference>
<name>A3VDK2_9RHOB</name>
<dbReference type="AlphaFoldDB" id="A3VDK2"/>
<dbReference type="OrthoDB" id="284135at2"/>
<sequence length="136" mass="15230">MIRVEELETMDRAALVAVWSEVFQSPVPKGMSQNFLRRFLAFEVQARQMGGLPKHVLVRLNARSGEAKRKATTPGLKPGGRLLREWNGVTHVVDVTEEGFVWNGKTWRSLSVIAREITGAHWSGPRFFGLTGKGRS</sequence>
<evidence type="ECO:0000313" key="2">
    <source>
        <dbReference type="Proteomes" id="UP000002931"/>
    </source>
</evidence>
<organism evidence="1 2">
    <name type="scientific">Maritimibacter alkaliphilus HTCC2654</name>
    <dbReference type="NCBI Taxonomy" id="314271"/>
    <lineage>
        <taxon>Bacteria</taxon>
        <taxon>Pseudomonadati</taxon>
        <taxon>Pseudomonadota</taxon>
        <taxon>Alphaproteobacteria</taxon>
        <taxon>Rhodobacterales</taxon>
        <taxon>Roseobacteraceae</taxon>
        <taxon>Maritimibacter</taxon>
    </lineage>
</organism>
<dbReference type="RefSeq" id="WP_008328474.1">
    <property type="nucleotide sequence ID" value="NZ_CH902578.1"/>
</dbReference>
<keyword evidence="2" id="KW-1185">Reference proteome</keyword>
<dbReference type="InterPro" id="IPR021322">
    <property type="entry name" value="DUF2924"/>
</dbReference>
<dbReference type="Proteomes" id="UP000002931">
    <property type="component" value="Unassembled WGS sequence"/>
</dbReference>
<dbReference type="STRING" id="314271.RB2654_02719"/>
<dbReference type="EMBL" id="AAMT01000004">
    <property type="protein sequence ID" value="EAQ13591.1"/>
    <property type="molecule type" value="Genomic_DNA"/>
</dbReference>